<keyword evidence="3 9" id="KW-0963">Cytoplasm</keyword>
<protein>
    <recommendedName>
        <fullName evidence="9">Pyrophosphate--fructose 6-phosphate 1-phosphotransferase</fullName>
        <ecNumber evidence="9">2.7.1.90</ecNumber>
    </recommendedName>
    <alternativeName>
        <fullName evidence="9">6-phosphofructokinase, pyrophosphate dependent</fullName>
    </alternativeName>
    <alternativeName>
        <fullName evidence="9">PPi-dependent phosphofructokinase</fullName>
        <shortName evidence="9">PPi-PFK</shortName>
    </alternativeName>
    <alternativeName>
        <fullName evidence="9">Pyrophosphate-dependent 6-phosphofructose-1-kinase</fullName>
    </alternativeName>
</protein>
<comment type="similarity">
    <text evidence="9">Belongs to the phosphofructokinase type A (PFKA) family. PPi-dependent PFK group II subfamily. Clade 'B2' sub-subfamily.</text>
</comment>
<dbReference type="InterPro" id="IPR022953">
    <property type="entry name" value="ATP_PFK"/>
</dbReference>
<comment type="cofactor">
    <cofactor evidence="1 9">
        <name>Mg(2+)</name>
        <dbReference type="ChEBI" id="CHEBI:18420"/>
    </cofactor>
</comment>
<feature type="binding site" evidence="9">
    <location>
        <position position="11"/>
    </location>
    <ligand>
        <name>diphosphate</name>
        <dbReference type="ChEBI" id="CHEBI:33019"/>
    </ligand>
</feature>
<dbReference type="GO" id="GO:0016208">
    <property type="term" value="F:AMP binding"/>
    <property type="evidence" value="ECO:0007669"/>
    <property type="project" value="TreeGrafter"/>
</dbReference>
<dbReference type="GO" id="GO:0061621">
    <property type="term" value="P:canonical glycolysis"/>
    <property type="evidence" value="ECO:0007669"/>
    <property type="project" value="TreeGrafter"/>
</dbReference>
<feature type="binding site" evidence="9">
    <location>
        <begin position="129"/>
        <end position="131"/>
    </location>
    <ligand>
        <name>substrate</name>
    </ligand>
</feature>
<comment type="pathway">
    <text evidence="2 9">Carbohydrate degradation; glycolysis; D-glyceraldehyde 3-phosphate and glycerone phosphate from D-glucose: step 3/4.</text>
</comment>
<evidence type="ECO:0000256" key="7">
    <source>
        <dbReference type="ARBA" id="ARBA00022842"/>
    </source>
</evidence>
<dbReference type="HAMAP" id="MF_01978">
    <property type="entry name" value="Phosphofructokinase_II_B2"/>
    <property type="match status" value="1"/>
</dbReference>
<sequence length="390" mass="42902">MKKVAIGQAGGPTAVFNTSLIGFLDHCHAEVYGVLKGYQGLVEGSFIPLEGSMLKKVEQYRSVPGACLGAGRYPMTEEALEKAVNNLRLKGIDTLVFIGGNGTMWTMHQLEKKAKKIGYDLQVIGIPKTVDNDLAETDHAPGFASAARYVALSVRDISKDLEAMRNFEQVRIIETMGRNVGWLAAASGLLKASESDGPHKIYLPEETLSADQFLNDVKNLVAEFGFASIVVSEGVKLNEGKAVEKAFVNGRSVLGGISKQLSSFVQEELGLMARDELLGMNQRSSQFASSGQDRLEAYEVGKKAAHLISEDISGVMVTIERLQKSYYDYQFGTALLQKVAAGGERSLPKLFRVNQQAFYRWLEPLVGRDVEPFPSMIQRREIHEKKSFRS</sequence>
<keyword evidence="7 9" id="KW-0460">Magnesium</keyword>
<dbReference type="UniPathway" id="UPA00109">
    <property type="reaction ID" value="UER00182"/>
</dbReference>
<dbReference type="GO" id="GO:0070095">
    <property type="term" value="F:fructose-6-phosphate binding"/>
    <property type="evidence" value="ECO:0007669"/>
    <property type="project" value="TreeGrafter"/>
</dbReference>
<dbReference type="GO" id="GO:0005524">
    <property type="term" value="F:ATP binding"/>
    <property type="evidence" value="ECO:0007669"/>
    <property type="project" value="TreeGrafter"/>
</dbReference>
<dbReference type="Gene3D" id="3.40.50.460">
    <property type="entry name" value="Phosphofructokinase domain"/>
    <property type="match status" value="1"/>
</dbReference>
<evidence type="ECO:0000256" key="2">
    <source>
        <dbReference type="ARBA" id="ARBA00004679"/>
    </source>
</evidence>
<dbReference type="AlphaFoldDB" id="A0A366XT94"/>
<evidence type="ECO:0000256" key="1">
    <source>
        <dbReference type="ARBA" id="ARBA00001946"/>
    </source>
</evidence>
<comment type="caution">
    <text evidence="9">Lacks conserved residue(s) required for the propagation of feature annotation.</text>
</comment>
<reference evidence="11 12" key="1">
    <citation type="submission" date="2018-07" db="EMBL/GenBank/DDBJ databases">
        <title>Lottiidibacillus patelloidae gen. nov., sp. nov., isolated from the intestinal tract of a marine limpet and the reclassification of B. taeanensis BH030017T, B. algicola KMM 3737T and B. hwajinpoensis SW-72T as genus Lottiidibacillus.</title>
        <authorList>
            <person name="Liu R."/>
            <person name="Huang Z."/>
        </authorList>
    </citation>
    <scope>NUCLEOTIDE SEQUENCE [LARGE SCALE GENOMIC DNA]</scope>
    <source>
        <strain evidence="11 12">BH030017</strain>
    </source>
</reference>
<dbReference type="PANTHER" id="PTHR13697">
    <property type="entry name" value="PHOSPHOFRUCTOKINASE"/>
    <property type="match status" value="1"/>
</dbReference>
<dbReference type="GO" id="GO:0046872">
    <property type="term" value="F:metal ion binding"/>
    <property type="evidence" value="ECO:0007669"/>
    <property type="project" value="UniProtKB-KW"/>
</dbReference>
<dbReference type="GO" id="GO:0048029">
    <property type="term" value="F:monosaccharide binding"/>
    <property type="evidence" value="ECO:0007669"/>
    <property type="project" value="TreeGrafter"/>
</dbReference>
<feature type="site" description="Important for catalytic activity; stabilizes the transition state when the phosphoryl donor is PPi" evidence="9">
    <location>
        <position position="128"/>
    </location>
</feature>
<evidence type="ECO:0000256" key="9">
    <source>
        <dbReference type="HAMAP-Rule" id="MF_01978"/>
    </source>
</evidence>
<evidence type="ECO:0000313" key="12">
    <source>
        <dbReference type="Proteomes" id="UP000253314"/>
    </source>
</evidence>
<accession>A0A366XT94</accession>
<feature type="active site" description="Proton acceptor" evidence="9">
    <location>
        <position position="131"/>
    </location>
</feature>
<evidence type="ECO:0000256" key="6">
    <source>
        <dbReference type="ARBA" id="ARBA00022777"/>
    </source>
</evidence>
<organism evidence="11 12">
    <name type="scientific">Bacillus taeanensis</name>
    <dbReference type="NCBI Taxonomy" id="273032"/>
    <lineage>
        <taxon>Bacteria</taxon>
        <taxon>Bacillati</taxon>
        <taxon>Bacillota</taxon>
        <taxon>Bacilli</taxon>
        <taxon>Bacillales</taxon>
        <taxon>Bacillaceae</taxon>
        <taxon>Bacillus</taxon>
    </lineage>
</organism>
<evidence type="ECO:0000259" key="10">
    <source>
        <dbReference type="Pfam" id="PF00365"/>
    </source>
</evidence>
<dbReference type="GO" id="GO:0030388">
    <property type="term" value="P:fructose 1,6-bisphosphate metabolic process"/>
    <property type="evidence" value="ECO:0007669"/>
    <property type="project" value="TreeGrafter"/>
</dbReference>
<keyword evidence="6 9" id="KW-0418">Kinase</keyword>
<evidence type="ECO:0000256" key="4">
    <source>
        <dbReference type="ARBA" id="ARBA00022679"/>
    </source>
</evidence>
<keyword evidence="5 9" id="KW-0479">Metal-binding</keyword>
<dbReference type="PANTHER" id="PTHR13697:SF52">
    <property type="entry name" value="ATP-DEPENDENT 6-PHOSPHOFRUCTOKINASE 3"/>
    <property type="match status" value="1"/>
</dbReference>
<evidence type="ECO:0000313" key="11">
    <source>
        <dbReference type="EMBL" id="RBW67374.1"/>
    </source>
</evidence>
<keyword evidence="8 9" id="KW-0324">Glycolysis</keyword>
<dbReference type="PRINTS" id="PR00476">
    <property type="entry name" value="PHFRCTKINASE"/>
</dbReference>
<feature type="binding site" evidence="9">
    <location>
        <begin position="176"/>
        <end position="178"/>
    </location>
    <ligand>
        <name>substrate</name>
    </ligand>
</feature>
<evidence type="ECO:0000256" key="8">
    <source>
        <dbReference type="ARBA" id="ARBA00023152"/>
    </source>
</evidence>
<keyword evidence="4 9" id="KW-0808">Transferase</keyword>
<dbReference type="Gene3D" id="3.40.50.450">
    <property type="match status" value="1"/>
</dbReference>
<evidence type="ECO:0000256" key="5">
    <source>
        <dbReference type="ARBA" id="ARBA00022723"/>
    </source>
</evidence>
<dbReference type="InterPro" id="IPR000023">
    <property type="entry name" value="Phosphofructokinase_dom"/>
</dbReference>
<dbReference type="GO" id="GO:0003872">
    <property type="term" value="F:6-phosphofructokinase activity"/>
    <property type="evidence" value="ECO:0007669"/>
    <property type="project" value="UniProtKB-UniRule"/>
</dbReference>
<dbReference type="SUPFAM" id="SSF53784">
    <property type="entry name" value="Phosphofructokinase"/>
    <property type="match status" value="1"/>
</dbReference>
<dbReference type="RefSeq" id="WP_113808409.1">
    <property type="nucleotide sequence ID" value="NZ_QOCW01000039.1"/>
</dbReference>
<dbReference type="EC" id="2.7.1.90" evidence="9"/>
<feature type="binding site" evidence="9">
    <location>
        <position position="233"/>
    </location>
    <ligand>
        <name>substrate</name>
    </ligand>
</feature>
<dbReference type="Pfam" id="PF00365">
    <property type="entry name" value="PFK"/>
    <property type="match status" value="1"/>
</dbReference>
<dbReference type="Proteomes" id="UP000253314">
    <property type="component" value="Unassembled WGS sequence"/>
</dbReference>
<dbReference type="InterPro" id="IPR035966">
    <property type="entry name" value="PKF_sf"/>
</dbReference>
<name>A0A366XT94_9BACI</name>
<comment type="catalytic activity">
    <reaction evidence="9">
        <text>beta-D-fructose 6-phosphate + diphosphate = beta-D-fructose 1,6-bisphosphate + phosphate + H(+)</text>
        <dbReference type="Rhea" id="RHEA:13613"/>
        <dbReference type="ChEBI" id="CHEBI:15378"/>
        <dbReference type="ChEBI" id="CHEBI:32966"/>
        <dbReference type="ChEBI" id="CHEBI:33019"/>
        <dbReference type="ChEBI" id="CHEBI:43474"/>
        <dbReference type="ChEBI" id="CHEBI:57634"/>
        <dbReference type="EC" id="2.7.1.90"/>
    </reaction>
</comment>
<dbReference type="GO" id="GO:0042802">
    <property type="term" value="F:identical protein binding"/>
    <property type="evidence" value="ECO:0007669"/>
    <property type="project" value="TreeGrafter"/>
</dbReference>
<comment type="activity regulation">
    <text evidence="9">Non-allosteric.</text>
</comment>
<keyword evidence="12" id="KW-1185">Reference proteome</keyword>
<dbReference type="OrthoDB" id="9802503at2"/>
<gene>
    <name evidence="9" type="primary">pfp</name>
    <name evidence="11" type="ORF">DS031_22500</name>
</gene>
<feature type="domain" description="Phosphofructokinase" evidence="10">
    <location>
        <begin position="3"/>
        <end position="308"/>
    </location>
</feature>
<dbReference type="GO" id="GO:0005945">
    <property type="term" value="C:6-phosphofructokinase complex"/>
    <property type="evidence" value="ECO:0007669"/>
    <property type="project" value="TreeGrafter"/>
</dbReference>
<dbReference type="GO" id="GO:0047334">
    <property type="term" value="F:diphosphate-fructose-6-phosphate 1-phosphotransferase activity"/>
    <property type="evidence" value="ECO:0007669"/>
    <property type="project" value="UniProtKB-EC"/>
</dbReference>
<comment type="function">
    <text evidence="9">Catalyzes the phosphorylation of D-fructose 6-phosphate, the first committing step of glycolysis. Uses inorganic phosphate (PPi) as phosphoryl donor instead of ATP like common ATP-dependent phosphofructokinases (ATP-PFKs), which renders the reaction reversible, and can thus function both in glycolysis and gluconeogenesis. Consistently, PPi-PFK can replace the enzymes of both the forward (ATP-PFK) and reverse (fructose-bisphosphatase (FBPase)) reactions.</text>
</comment>
<dbReference type="PIRSF" id="PIRSF036483">
    <property type="entry name" value="PFK_XF0274"/>
    <property type="match status" value="1"/>
</dbReference>
<dbReference type="GO" id="GO:0006002">
    <property type="term" value="P:fructose 6-phosphate metabolic process"/>
    <property type="evidence" value="ECO:0007669"/>
    <property type="project" value="InterPro"/>
</dbReference>
<evidence type="ECO:0000256" key="3">
    <source>
        <dbReference type="ARBA" id="ARBA00022490"/>
    </source>
</evidence>
<feature type="binding site" evidence="9">
    <location>
        <position position="101"/>
    </location>
    <ligand>
        <name>Mg(2+)</name>
        <dbReference type="ChEBI" id="CHEBI:18420"/>
        <note>catalytic</note>
    </ligand>
</feature>
<comment type="subcellular location">
    <subcellularLocation>
        <location evidence="9">Cytoplasm</location>
    </subcellularLocation>
</comment>
<comment type="subunit">
    <text evidence="9">Homodimer.</text>
</comment>
<dbReference type="NCBIfam" id="NF010675">
    <property type="entry name" value="PRK14072.1"/>
    <property type="match status" value="1"/>
</dbReference>
<dbReference type="InterPro" id="IPR011404">
    <property type="entry name" value="PPi-PFK"/>
</dbReference>
<dbReference type="EMBL" id="QOCW01000039">
    <property type="protein sequence ID" value="RBW67374.1"/>
    <property type="molecule type" value="Genomic_DNA"/>
</dbReference>
<comment type="caution">
    <text evidence="11">The sequence shown here is derived from an EMBL/GenBank/DDBJ whole genome shotgun (WGS) entry which is preliminary data.</text>
</comment>
<proteinExistence type="inferred from homology"/>